<dbReference type="InterPro" id="IPR029057">
    <property type="entry name" value="PRTase-like"/>
</dbReference>
<sequence>MIPLPSQEIVLDGPGISRALERMAHGIVARFPGEPLAIVGLLSQGDIIARRLVDKVKELGVEAQCGAIDISLYRDDIFKLEARPSLRSSNLSFSTDDMRVVLVDDVLYTGRTIRAALNALFDYGRPARIELACLIDRGGREVPIQPDYTGHVLDHAGAKVIVSMKEADGEDRVVIAAN</sequence>
<dbReference type="PANTHER" id="PTHR11608">
    <property type="entry name" value="BIFUNCTIONAL PROTEIN PYRR"/>
    <property type="match status" value="1"/>
</dbReference>
<gene>
    <name evidence="4" type="primary">pyrR</name>
    <name evidence="6" type="ORF">CXU22_06460</name>
</gene>
<dbReference type="EMBL" id="PJKA01000010">
    <property type="protein sequence ID" value="PNC18266.1"/>
    <property type="molecule type" value="Genomic_DNA"/>
</dbReference>
<keyword evidence="3 4" id="KW-0804">Transcription</keyword>
<comment type="function">
    <text evidence="4">Also displays a weak uracil phosphoribosyltransferase activity which is not physiologically significant.</text>
</comment>
<dbReference type="Proteomes" id="UP000236000">
    <property type="component" value="Unassembled WGS sequence"/>
</dbReference>
<evidence type="ECO:0000256" key="1">
    <source>
        <dbReference type="ARBA" id="ARBA00005565"/>
    </source>
</evidence>
<dbReference type="InterPro" id="IPR023050">
    <property type="entry name" value="PyrR"/>
</dbReference>
<dbReference type="InterPro" id="IPR000836">
    <property type="entry name" value="PRTase_dom"/>
</dbReference>
<dbReference type="OrthoDB" id="9802227at2"/>
<dbReference type="Pfam" id="PF00156">
    <property type="entry name" value="Pribosyltran"/>
    <property type="match status" value="1"/>
</dbReference>
<name>A0A2N8HE61_9BACT</name>
<dbReference type="PANTHER" id="PTHR11608:SF0">
    <property type="entry name" value="BIFUNCTIONAL PROTEIN PYRR"/>
    <property type="match status" value="1"/>
</dbReference>
<reference evidence="6 7" key="1">
    <citation type="journal article" date="2017" name="BMC Genomics">
        <title>Genome sequencing of 39 Akkermansia muciniphila isolates reveals its population structure, genomic and functional diverisity, and global distribution in mammalian gut microbiotas.</title>
        <authorList>
            <person name="Guo X."/>
            <person name="Li S."/>
            <person name="Zhang J."/>
            <person name="Wu F."/>
            <person name="Li X."/>
            <person name="Wu D."/>
            <person name="Zhang M."/>
            <person name="Ou Z."/>
            <person name="Jie Z."/>
            <person name="Yan Q."/>
            <person name="Li P."/>
            <person name="Yi J."/>
            <person name="Peng Y."/>
        </authorList>
    </citation>
    <scope>NUCLEOTIDE SEQUENCE [LARGE SCALE GENOMIC DNA]</scope>
    <source>
        <strain evidence="6 7">GP24</strain>
    </source>
</reference>
<evidence type="ECO:0000256" key="2">
    <source>
        <dbReference type="ARBA" id="ARBA00023015"/>
    </source>
</evidence>
<proteinExistence type="inferred from homology"/>
<dbReference type="Gene3D" id="3.40.50.2020">
    <property type="match status" value="1"/>
</dbReference>
<accession>A0A2N8HE61</accession>
<dbReference type="GO" id="GO:0006355">
    <property type="term" value="P:regulation of DNA-templated transcription"/>
    <property type="evidence" value="ECO:0007669"/>
    <property type="project" value="UniProtKB-UniRule"/>
</dbReference>
<dbReference type="InterPro" id="IPR050137">
    <property type="entry name" value="PyrR_bifunctional"/>
</dbReference>
<protein>
    <recommendedName>
        <fullName evidence="4">Bifunctional protein PyrR</fullName>
    </recommendedName>
    <domain>
        <recommendedName>
            <fullName evidence="4">Pyrimidine operon regulatory protein</fullName>
        </recommendedName>
    </domain>
    <domain>
        <recommendedName>
            <fullName evidence="4">Uracil phosphoribosyltransferase</fullName>
            <shortName evidence="4">UPRTase</shortName>
            <ecNumber evidence="4">2.4.2.9</ecNumber>
        </recommendedName>
    </domain>
</protein>
<dbReference type="RefSeq" id="WP_102713724.1">
    <property type="nucleotide sequence ID" value="NZ_PJKA01000010.1"/>
</dbReference>
<keyword evidence="4 6" id="KW-0808">Transferase</keyword>
<keyword evidence="2 4" id="KW-0805">Transcription regulation</keyword>
<dbReference type="GO" id="GO:0004845">
    <property type="term" value="F:uracil phosphoribosyltransferase activity"/>
    <property type="evidence" value="ECO:0007669"/>
    <property type="project" value="UniProtKB-UniRule"/>
</dbReference>
<dbReference type="SUPFAM" id="SSF53271">
    <property type="entry name" value="PRTase-like"/>
    <property type="match status" value="1"/>
</dbReference>
<feature type="short sequence motif" description="PRPP-binding" evidence="4">
    <location>
        <begin position="100"/>
        <end position="112"/>
    </location>
</feature>
<evidence type="ECO:0000256" key="3">
    <source>
        <dbReference type="ARBA" id="ARBA00023163"/>
    </source>
</evidence>
<evidence type="ECO:0000259" key="5">
    <source>
        <dbReference type="Pfam" id="PF00156"/>
    </source>
</evidence>
<organism evidence="6 7">
    <name type="scientific">Akkermansia muciniphila</name>
    <dbReference type="NCBI Taxonomy" id="239935"/>
    <lineage>
        <taxon>Bacteria</taxon>
        <taxon>Pseudomonadati</taxon>
        <taxon>Verrucomicrobiota</taxon>
        <taxon>Verrucomicrobiia</taxon>
        <taxon>Verrucomicrobiales</taxon>
        <taxon>Akkermansiaceae</taxon>
        <taxon>Akkermansia</taxon>
    </lineage>
</organism>
<keyword evidence="4 6" id="KW-0328">Glycosyltransferase</keyword>
<comment type="caution">
    <text evidence="6">The sequence shown here is derived from an EMBL/GenBank/DDBJ whole genome shotgun (WGS) entry which is preliminary data.</text>
</comment>
<dbReference type="NCBIfam" id="NF003549">
    <property type="entry name" value="PRK05205.1-5"/>
    <property type="match status" value="1"/>
</dbReference>
<dbReference type="AlphaFoldDB" id="A0A2N8HE61"/>
<evidence type="ECO:0000313" key="7">
    <source>
        <dbReference type="Proteomes" id="UP000236000"/>
    </source>
</evidence>
<dbReference type="CDD" id="cd06223">
    <property type="entry name" value="PRTases_typeI"/>
    <property type="match status" value="1"/>
</dbReference>
<comment type="catalytic activity">
    <reaction evidence="4">
        <text>UMP + diphosphate = 5-phospho-alpha-D-ribose 1-diphosphate + uracil</text>
        <dbReference type="Rhea" id="RHEA:13017"/>
        <dbReference type="ChEBI" id="CHEBI:17568"/>
        <dbReference type="ChEBI" id="CHEBI:33019"/>
        <dbReference type="ChEBI" id="CHEBI:57865"/>
        <dbReference type="ChEBI" id="CHEBI:58017"/>
        <dbReference type="EC" id="2.4.2.9"/>
    </reaction>
</comment>
<dbReference type="HAMAP" id="MF_01219">
    <property type="entry name" value="PyrR"/>
    <property type="match status" value="1"/>
</dbReference>
<comment type="similarity">
    <text evidence="1 4">Belongs to the purine/pyrimidine phosphoribosyltransferase family. PyrR subfamily.</text>
</comment>
<comment type="function">
    <text evidence="4">Regulates the transcription of the pyrimidine nucleotide (pyr) operon in response to exogenous pyrimidines.</text>
</comment>
<dbReference type="NCBIfam" id="NF003545">
    <property type="entry name" value="PRK05205.1-1"/>
    <property type="match status" value="1"/>
</dbReference>
<evidence type="ECO:0000256" key="4">
    <source>
        <dbReference type="HAMAP-Rule" id="MF_01219"/>
    </source>
</evidence>
<feature type="domain" description="Phosphoribosyltransferase" evidence="5">
    <location>
        <begin position="6"/>
        <end position="149"/>
    </location>
</feature>
<evidence type="ECO:0000313" key="6">
    <source>
        <dbReference type="EMBL" id="PNC18266.1"/>
    </source>
</evidence>
<dbReference type="EC" id="2.4.2.9" evidence="4"/>